<dbReference type="GO" id="GO:0043023">
    <property type="term" value="F:ribosomal large subunit binding"/>
    <property type="evidence" value="ECO:0007669"/>
    <property type="project" value="TreeGrafter"/>
</dbReference>
<dbReference type="STRING" id="1267423.SAMN05216290_3411"/>
<dbReference type="PANTHER" id="PTHR15239:SF6">
    <property type="entry name" value="RIBOSOME QUALITY CONTROL COMPLEX SUBUNIT NEMF"/>
    <property type="match status" value="1"/>
</dbReference>
<dbReference type="InterPro" id="IPR008532">
    <property type="entry name" value="NFACT_RNA-bd"/>
</dbReference>
<dbReference type="GO" id="GO:0072344">
    <property type="term" value="P:rescue of stalled ribosome"/>
    <property type="evidence" value="ECO:0007669"/>
    <property type="project" value="TreeGrafter"/>
</dbReference>
<proteinExistence type="predicted"/>
<accession>A0A1I0RC29</accession>
<keyword evidence="4" id="KW-1185">Reference proteome</keyword>
<sequence>MLFNYYTLKRLTAQLAPKLEGARWIESFTQSKNELIIALKLSNGQPFYIRCTLLPELSTLSFPKEFHKSRKNTAELFTSLREQSVTGLEQFLNERAFALHFSNGHTLLFKLHGNRGNIVLFKDQQVHELFRNKLAKDYELELATLDREIDQSKEAFLSSEQLSQVFPTFGKEVTAYLNEHNFHEIDKSAQWQLIKNTLSKLEQDDFLLLKKEGKFIFSLLPLKGFELEVLGSSPIDALNTYFRYFTRHYYLQHEKAEAQKLIKAEIKKGENYCKKTSQKLEQLKTGTAPNQLADIIMANMHAIPTGSTSTTLFNFYNNKQVTIPLKKDLSPQKNAERYYRKAKNRKIELETLEKNLAEKEEKLLKLYEQAETVAQTDDLRALRKLIKNEAVIPDKEEIKPYKAFEVDGFKVWVGKNAKSNDQLTLKLSYKEDVWLHAKDCPGSHVLIKHQAGKSIAKHTLERVAEIAAYYSKRKTDSLVPVIYTSAKFVRKRKGSPAGQVVVDKENVLLVVPKGPN</sequence>
<reference evidence="4" key="1">
    <citation type="submission" date="2016-10" db="EMBL/GenBank/DDBJ databases">
        <authorList>
            <person name="Varghese N."/>
            <person name="Submissions S."/>
        </authorList>
    </citation>
    <scope>NUCLEOTIDE SEQUENCE [LARGE SCALE GENOMIC DNA]</scope>
    <source>
        <strain evidence="4">CGMCC 1.12402</strain>
    </source>
</reference>
<dbReference type="Gene3D" id="2.30.310.10">
    <property type="entry name" value="ibrinogen binding protein from staphylococcus aureus domain"/>
    <property type="match status" value="1"/>
</dbReference>
<evidence type="ECO:0000259" key="2">
    <source>
        <dbReference type="Pfam" id="PF05670"/>
    </source>
</evidence>
<dbReference type="PANTHER" id="PTHR15239">
    <property type="entry name" value="NUCLEAR EXPORT MEDIATOR FACTOR NEMF"/>
    <property type="match status" value="1"/>
</dbReference>
<evidence type="ECO:0000313" key="4">
    <source>
        <dbReference type="Proteomes" id="UP000199437"/>
    </source>
</evidence>
<dbReference type="EMBL" id="FOIR01000003">
    <property type="protein sequence ID" value="SEW38388.1"/>
    <property type="molecule type" value="Genomic_DNA"/>
</dbReference>
<protein>
    <submittedName>
        <fullName evidence="3">Predicted component of the ribosome quality control (RQC) complex, YloA/Tae2 family, contains fibronectin-binding (FbpA) and DUF814 domains</fullName>
    </submittedName>
</protein>
<dbReference type="AlphaFoldDB" id="A0A1I0RC29"/>
<dbReference type="Pfam" id="PF05833">
    <property type="entry name" value="NFACT_N"/>
    <property type="match status" value="1"/>
</dbReference>
<name>A0A1I0RC29_9BACT</name>
<organism evidence="3 4">
    <name type="scientific">Roseivirga pacifica</name>
    <dbReference type="NCBI Taxonomy" id="1267423"/>
    <lineage>
        <taxon>Bacteria</taxon>
        <taxon>Pseudomonadati</taxon>
        <taxon>Bacteroidota</taxon>
        <taxon>Cytophagia</taxon>
        <taxon>Cytophagales</taxon>
        <taxon>Roseivirgaceae</taxon>
        <taxon>Roseivirga</taxon>
    </lineage>
</organism>
<gene>
    <name evidence="3" type="ORF">SAMN05216290_3411</name>
</gene>
<dbReference type="Proteomes" id="UP000199437">
    <property type="component" value="Unassembled WGS sequence"/>
</dbReference>
<dbReference type="GeneID" id="99988087"/>
<dbReference type="InterPro" id="IPR051608">
    <property type="entry name" value="RQC_Subunit_NEMF"/>
</dbReference>
<dbReference type="OrthoDB" id="9766163at2"/>
<feature type="domain" description="NFACT RNA-binding" evidence="2">
    <location>
        <begin position="404"/>
        <end position="500"/>
    </location>
</feature>
<dbReference type="RefSeq" id="WP_090260104.1">
    <property type="nucleotide sequence ID" value="NZ_FOIR01000003.1"/>
</dbReference>
<feature type="coiled-coil region" evidence="1">
    <location>
        <begin position="335"/>
        <end position="376"/>
    </location>
</feature>
<dbReference type="GO" id="GO:1990112">
    <property type="term" value="C:RQC complex"/>
    <property type="evidence" value="ECO:0007669"/>
    <property type="project" value="TreeGrafter"/>
</dbReference>
<keyword evidence="1" id="KW-0175">Coiled coil</keyword>
<evidence type="ECO:0000256" key="1">
    <source>
        <dbReference type="SAM" id="Coils"/>
    </source>
</evidence>
<dbReference type="GO" id="GO:0000049">
    <property type="term" value="F:tRNA binding"/>
    <property type="evidence" value="ECO:0007669"/>
    <property type="project" value="TreeGrafter"/>
</dbReference>
<evidence type="ECO:0000313" key="3">
    <source>
        <dbReference type="EMBL" id="SEW38388.1"/>
    </source>
</evidence>
<dbReference type="Pfam" id="PF05670">
    <property type="entry name" value="NFACT-R_1"/>
    <property type="match status" value="1"/>
</dbReference>